<comment type="caution">
    <text evidence="2">The sequence shown here is derived from an EMBL/GenBank/DDBJ whole genome shotgun (WGS) entry which is preliminary data.</text>
</comment>
<feature type="domain" description="ELMO" evidence="1">
    <location>
        <begin position="287"/>
        <end position="468"/>
    </location>
</feature>
<evidence type="ECO:0000259" key="1">
    <source>
        <dbReference type="PROSITE" id="PS51335"/>
    </source>
</evidence>
<dbReference type="GO" id="GO:0005096">
    <property type="term" value="F:GTPase activator activity"/>
    <property type="evidence" value="ECO:0007669"/>
    <property type="project" value="TreeGrafter"/>
</dbReference>
<dbReference type="InterPro" id="IPR050868">
    <property type="entry name" value="ELMO_domain-containing"/>
</dbReference>
<organism evidence="2 3">
    <name type="scientific">Ovis aries</name>
    <name type="common">Sheep</name>
    <dbReference type="NCBI Taxonomy" id="9940"/>
    <lineage>
        <taxon>Eukaryota</taxon>
        <taxon>Metazoa</taxon>
        <taxon>Chordata</taxon>
        <taxon>Craniata</taxon>
        <taxon>Vertebrata</taxon>
        <taxon>Euteleostomi</taxon>
        <taxon>Mammalia</taxon>
        <taxon>Eutheria</taxon>
        <taxon>Laurasiatheria</taxon>
        <taxon>Artiodactyla</taxon>
        <taxon>Ruminantia</taxon>
        <taxon>Pecora</taxon>
        <taxon>Bovidae</taxon>
        <taxon>Caprinae</taxon>
        <taxon>Ovis</taxon>
    </lineage>
</organism>
<dbReference type="PANTHER" id="PTHR12771:SF18">
    <property type="entry name" value="ELMO DOMAIN-CONTAINING PROTEIN 1"/>
    <property type="match status" value="1"/>
</dbReference>
<sequence>MPLKRNEVAARTRGIARAVQRVGHSRNAAGRIEQATGERRLAELLKAKQSSVLVSCAIVEAPCLSLPDLIPFLYQLGKGYCQPPVCVLNLELDKPELPIWWKAGFCMCYLGEPPNPISKGIDHKSQVHGESPTSCILLSESGHLEAGPKLLGFLEGSQTRMLIQVCLYFYCKFLWRCLKFVMRKLTGRCELQRICYNTKPGASRTMKIETSLRDSKSKLLQTSVSVHPDAIEKTIDDIMELKKINPDINPQLGISLQACLLQIVGYRNLIADVEKLRRESYDSDNPQHEEMLLKLWKFLKPNTPLESRISKQWCEIGFQGDDPKTDFRGMGLLGLYNLQYFAERDAAAAQQVLSDSLHPKCRDITKEEISKFSKAEWEKKRMDKAIGYSFAIVGINITDLAYNLLVSGALKTHFYNIAPEAPTLSHFQQTFCYLMHEFHKFWIEEDPMDIMEFNRVREKFRKRIIKQLQNPDMALCPHFAASEGLINM</sequence>
<dbReference type="Pfam" id="PF04727">
    <property type="entry name" value="ELMO_CED12"/>
    <property type="match status" value="1"/>
</dbReference>
<evidence type="ECO:0000313" key="2">
    <source>
        <dbReference type="EMBL" id="KAG5199404.1"/>
    </source>
</evidence>
<protein>
    <recommendedName>
        <fullName evidence="1">ELMO domain-containing protein</fullName>
    </recommendedName>
</protein>
<proteinExistence type="predicted"/>
<evidence type="ECO:0000313" key="3">
    <source>
        <dbReference type="Proteomes" id="UP000664991"/>
    </source>
</evidence>
<gene>
    <name evidence="2" type="ORF">JEQ12_005883</name>
</gene>
<dbReference type="PROSITE" id="PS51335">
    <property type="entry name" value="ELMO"/>
    <property type="match status" value="1"/>
</dbReference>
<name>A0A836CVT6_SHEEP</name>
<dbReference type="EMBL" id="JAEMGP010000015">
    <property type="protein sequence ID" value="KAG5199404.1"/>
    <property type="molecule type" value="Genomic_DNA"/>
</dbReference>
<dbReference type="PANTHER" id="PTHR12771">
    <property type="entry name" value="ENGULFMENT AND CELL MOTILITY"/>
    <property type="match status" value="1"/>
</dbReference>
<dbReference type="AlphaFoldDB" id="A0A836CVT6"/>
<accession>A0A836CVT6</accession>
<reference evidence="2 3" key="1">
    <citation type="submission" date="2020-12" db="EMBL/GenBank/DDBJ databases">
        <title>De novo assembly of Tibetan sheep genome.</title>
        <authorList>
            <person name="Li X."/>
        </authorList>
    </citation>
    <scope>NUCLEOTIDE SEQUENCE [LARGE SCALE GENOMIC DNA]</scope>
    <source>
        <tissue evidence="2">Heart</tissue>
    </source>
</reference>
<dbReference type="InterPro" id="IPR006816">
    <property type="entry name" value="ELMO_dom"/>
</dbReference>
<dbReference type="Proteomes" id="UP000664991">
    <property type="component" value="Chromosome 15"/>
</dbReference>